<dbReference type="Pfam" id="PF03107">
    <property type="entry name" value="C1_2"/>
    <property type="match status" value="1"/>
</dbReference>
<protein>
    <recommendedName>
        <fullName evidence="5">DC1 domain-containing protein</fullName>
    </recommendedName>
</protein>
<proteinExistence type="predicted"/>
<comment type="caution">
    <text evidence="6">The sequence shown here is derived from an EMBL/GenBank/DDBJ whole genome shotgun (WGS) entry which is preliminary data.</text>
</comment>
<evidence type="ECO:0000256" key="3">
    <source>
        <dbReference type="ARBA" id="ARBA00022771"/>
    </source>
</evidence>
<evidence type="ECO:0000259" key="5">
    <source>
        <dbReference type="Pfam" id="PF03107"/>
    </source>
</evidence>
<keyword evidence="4" id="KW-0862">Zinc</keyword>
<organism evidence="6 7">
    <name type="scientific">Punica granatum</name>
    <name type="common">Pomegranate</name>
    <dbReference type="NCBI Taxonomy" id="22663"/>
    <lineage>
        <taxon>Eukaryota</taxon>
        <taxon>Viridiplantae</taxon>
        <taxon>Streptophyta</taxon>
        <taxon>Embryophyta</taxon>
        <taxon>Tracheophyta</taxon>
        <taxon>Spermatophyta</taxon>
        <taxon>Magnoliopsida</taxon>
        <taxon>eudicotyledons</taxon>
        <taxon>Gunneridae</taxon>
        <taxon>Pentapetalae</taxon>
        <taxon>rosids</taxon>
        <taxon>malvids</taxon>
        <taxon>Myrtales</taxon>
        <taxon>Lythraceae</taxon>
        <taxon>Punica</taxon>
    </lineage>
</organism>
<dbReference type="PROSITE" id="PS01359">
    <property type="entry name" value="ZF_PHD_1"/>
    <property type="match status" value="1"/>
</dbReference>
<dbReference type="Proteomes" id="UP000197138">
    <property type="component" value="Unassembled WGS sequence"/>
</dbReference>
<evidence type="ECO:0000256" key="2">
    <source>
        <dbReference type="ARBA" id="ARBA00022737"/>
    </source>
</evidence>
<dbReference type="InterPro" id="IPR019786">
    <property type="entry name" value="Zinc_finger_PHD-type_CS"/>
</dbReference>
<evidence type="ECO:0000256" key="1">
    <source>
        <dbReference type="ARBA" id="ARBA00022723"/>
    </source>
</evidence>
<dbReference type="InterPro" id="IPR004146">
    <property type="entry name" value="DC1"/>
</dbReference>
<dbReference type="InterPro" id="IPR046349">
    <property type="entry name" value="C1-like_sf"/>
</dbReference>
<gene>
    <name evidence="6" type="ORF">CDL15_Pgr024432</name>
</gene>
<dbReference type="PANTHER" id="PTHR46288">
    <property type="entry name" value="PHORBOL-ESTER/DAG-TYPE DOMAIN-CONTAINING PROTEIN"/>
    <property type="match status" value="1"/>
</dbReference>
<feature type="domain" description="DC1" evidence="5">
    <location>
        <begin position="24"/>
        <end position="69"/>
    </location>
</feature>
<dbReference type="PANTHER" id="PTHR46288:SF85">
    <property type="entry name" value="DC1 DOMAIN-CONTAINING PROTEIN"/>
    <property type="match status" value="1"/>
</dbReference>
<evidence type="ECO:0000313" key="7">
    <source>
        <dbReference type="Proteomes" id="UP000197138"/>
    </source>
</evidence>
<evidence type="ECO:0000313" key="6">
    <source>
        <dbReference type="EMBL" id="OWM89684.1"/>
    </source>
</evidence>
<keyword evidence="2" id="KW-0677">Repeat</keyword>
<dbReference type="EMBL" id="MTKT01000666">
    <property type="protein sequence ID" value="OWM89684.1"/>
    <property type="molecule type" value="Genomic_DNA"/>
</dbReference>
<accession>A0A218XXK9</accession>
<reference evidence="7" key="1">
    <citation type="journal article" date="2017" name="Plant J.">
        <title>The pomegranate (Punica granatum L.) genome and the genomics of punicalagin biosynthesis.</title>
        <authorList>
            <person name="Qin G."/>
            <person name="Xu C."/>
            <person name="Ming R."/>
            <person name="Tang H."/>
            <person name="Guyot R."/>
            <person name="Kramer E.M."/>
            <person name="Hu Y."/>
            <person name="Yi X."/>
            <person name="Qi Y."/>
            <person name="Xu X."/>
            <person name="Gao Z."/>
            <person name="Pan H."/>
            <person name="Jian J."/>
            <person name="Tian Y."/>
            <person name="Yue Z."/>
            <person name="Xu Y."/>
        </authorList>
    </citation>
    <scope>NUCLEOTIDE SEQUENCE [LARGE SCALE GENOMIC DNA]</scope>
    <source>
        <strain evidence="7">cv. Dabenzi</strain>
    </source>
</reference>
<sequence>MADGGSYVGRASLDNEPCIIYDGHTHPLIFLENSNSADHDKKCNSCSEPCKDSPMFCCLTCDFTTHFQCGLLPWTLKPEKHLHKLVLKDSLEAHYVDESWYCDSCEGVGDKWACVYYCKGCNYCAEIKCVMQEELAPVYKDLYKKNGDDLTIGSKLSPPEVTVIRAGFRIQFAIDALRKVLRAYVGLRVMKSEDNISQEI</sequence>
<dbReference type="AlphaFoldDB" id="A0A218XXK9"/>
<evidence type="ECO:0000256" key="4">
    <source>
        <dbReference type="ARBA" id="ARBA00022833"/>
    </source>
</evidence>
<keyword evidence="3" id="KW-0863">Zinc-finger</keyword>
<name>A0A218XXK9_PUNGR</name>
<dbReference type="GO" id="GO:0008270">
    <property type="term" value="F:zinc ion binding"/>
    <property type="evidence" value="ECO:0007669"/>
    <property type="project" value="UniProtKB-KW"/>
</dbReference>
<dbReference type="SUPFAM" id="SSF57889">
    <property type="entry name" value="Cysteine-rich domain"/>
    <property type="match status" value="1"/>
</dbReference>
<keyword evidence="1" id="KW-0479">Metal-binding</keyword>